<organism evidence="2">
    <name type="scientific">Pandoravirus macleodensis</name>
    <dbReference type="NCBI Taxonomy" id="2107707"/>
    <lineage>
        <taxon>Viruses</taxon>
        <taxon>Pandoravirus</taxon>
    </lineage>
</organism>
<sequence>MDAVVAARPSRNPRFDRKRSRSRSPTVARSLSPPSSRRHHRRSPSPAERGLRHAKRQRVAPSASQEGGAPRPFGRVSVRGGAARHANTTNGNYNGNYNRRNNNRGNIDNRGNANRRNDASNNYHHHHHNNNKRYTNRVGDNNSRQRVTRPVVVVESWADASGSEDEDRDDDAVQHDMGDQEMCVDGEKQHRENDRDGGDDNATRRGAGRRQPNDVKGAERSPSPCLVPDSEDEYQHSDDDDDHDRHNSDRDGHPLDEHADDRDRDGSGDEEREEHRDDDDDDDEEEEEEEGESRPATDSNTTARKDDERTRALRTLASTTFDASGQAAYKRPKRPGRRGKGSAERRRLRMMQKRLGIDVTVPAPETAVHHIGGPTNYRRVDNRHAQRDNPEPADNAARHRQGRVEAGRHHPHHVATKEEETLRRQRISTIDAIKHIDAYHEACRRACIDRVPPPPPPPENMFALVRNAVDLFLAGRTSPRP</sequence>
<feature type="compositionally biased region" description="Basic and acidic residues" evidence="1">
    <location>
        <begin position="185"/>
        <end position="203"/>
    </location>
</feature>
<feature type="compositionally biased region" description="Low complexity" evidence="1">
    <location>
        <begin position="87"/>
        <end position="122"/>
    </location>
</feature>
<dbReference type="EMBL" id="MG011691">
    <property type="protein sequence ID" value="AVK76710.1"/>
    <property type="molecule type" value="Genomic_DNA"/>
</dbReference>
<feature type="region of interest" description="Disordered" evidence="1">
    <location>
        <begin position="385"/>
        <end position="415"/>
    </location>
</feature>
<gene>
    <name evidence="2" type="ORF">pmac_cds_22</name>
</gene>
<feature type="compositionally biased region" description="Acidic residues" evidence="1">
    <location>
        <begin position="276"/>
        <end position="291"/>
    </location>
</feature>
<reference evidence="2" key="1">
    <citation type="journal article" date="2018" name="Nat. Commun.">
        <title>Diversity and evolution of the emerging Pandoraviridae family.</title>
        <authorList>
            <person name="Legendre M."/>
            <person name="Fabre E."/>
            <person name="Poirot O."/>
            <person name="Jeudy S."/>
            <person name="Lartigue A."/>
            <person name="Alempic J.M."/>
            <person name="Beucher L."/>
            <person name="Philippe N."/>
            <person name="Bertaux L."/>
            <person name="Christo-Foroux E."/>
            <person name="Labadie K."/>
            <person name="Coute Y."/>
            <person name="Abergel C."/>
            <person name="Claverie J.M."/>
        </authorList>
    </citation>
    <scope>NUCLEOTIDE SEQUENCE [LARGE SCALE GENOMIC DNA]</scope>
    <source>
        <strain evidence="2">Macleodensis</strain>
    </source>
</reference>
<dbReference type="RefSeq" id="YP_009480706.1">
    <property type="nucleotide sequence ID" value="NC_037665.1"/>
</dbReference>
<evidence type="ECO:0000313" key="2">
    <source>
        <dbReference type="EMBL" id="AVK76710.1"/>
    </source>
</evidence>
<feature type="region of interest" description="Disordered" evidence="1">
    <location>
        <begin position="1"/>
        <end position="346"/>
    </location>
</feature>
<dbReference type="GeneID" id="36841165"/>
<feature type="compositionally biased region" description="Basic and acidic residues" evidence="1">
    <location>
        <begin position="233"/>
        <end position="275"/>
    </location>
</feature>
<dbReference type="Proteomes" id="UP000249758">
    <property type="component" value="Segment"/>
</dbReference>
<evidence type="ECO:0000256" key="1">
    <source>
        <dbReference type="SAM" id="MobiDB-lite"/>
    </source>
</evidence>
<name>A0A2U7UEG7_9VIRU</name>
<protein>
    <submittedName>
        <fullName evidence="2">Rho binding incomplete domain containing protein</fullName>
    </submittedName>
</protein>
<dbReference type="KEGG" id="vg:36841165"/>
<feature type="compositionally biased region" description="Basic residues" evidence="1">
    <location>
        <begin position="123"/>
        <end position="135"/>
    </location>
</feature>
<proteinExistence type="predicted"/>
<accession>A0A2U7UEG7</accession>
<feature type="compositionally biased region" description="Basic residues" evidence="1">
    <location>
        <begin position="330"/>
        <end position="346"/>
    </location>
</feature>